<evidence type="ECO:0000313" key="2">
    <source>
        <dbReference type="EMBL" id="KKM25260.1"/>
    </source>
</evidence>
<gene>
    <name evidence="2" type="ORF">LCGC14_1596810</name>
</gene>
<sequence>MRLKNMENGLDIKLDEFKRMKSIDRDILMYNNLVHIRKKIDDYQFHKKIQYLWLIGLTIFVGLKRFIGL</sequence>
<proteinExistence type="predicted"/>
<name>A0A0F9LCN1_9ZZZZ</name>
<comment type="caution">
    <text evidence="2">The sequence shown here is derived from an EMBL/GenBank/DDBJ whole genome shotgun (WGS) entry which is preliminary data.</text>
</comment>
<keyword evidence="1" id="KW-1133">Transmembrane helix</keyword>
<keyword evidence="1" id="KW-0812">Transmembrane</keyword>
<protein>
    <submittedName>
        <fullName evidence="2">Uncharacterized protein</fullName>
    </submittedName>
</protein>
<evidence type="ECO:0000256" key="1">
    <source>
        <dbReference type="SAM" id="Phobius"/>
    </source>
</evidence>
<accession>A0A0F9LCN1</accession>
<reference evidence="2" key="1">
    <citation type="journal article" date="2015" name="Nature">
        <title>Complex archaea that bridge the gap between prokaryotes and eukaryotes.</title>
        <authorList>
            <person name="Spang A."/>
            <person name="Saw J.H."/>
            <person name="Jorgensen S.L."/>
            <person name="Zaremba-Niedzwiedzka K."/>
            <person name="Martijn J."/>
            <person name="Lind A.E."/>
            <person name="van Eijk R."/>
            <person name="Schleper C."/>
            <person name="Guy L."/>
            <person name="Ettema T.J."/>
        </authorList>
    </citation>
    <scope>NUCLEOTIDE SEQUENCE</scope>
</reference>
<keyword evidence="1" id="KW-0472">Membrane</keyword>
<feature type="transmembrane region" description="Helical" evidence="1">
    <location>
        <begin position="49"/>
        <end position="67"/>
    </location>
</feature>
<dbReference type="EMBL" id="LAZR01012752">
    <property type="protein sequence ID" value="KKM25260.1"/>
    <property type="molecule type" value="Genomic_DNA"/>
</dbReference>
<organism evidence="2">
    <name type="scientific">marine sediment metagenome</name>
    <dbReference type="NCBI Taxonomy" id="412755"/>
    <lineage>
        <taxon>unclassified sequences</taxon>
        <taxon>metagenomes</taxon>
        <taxon>ecological metagenomes</taxon>
    </lineage>
</organism>
<dbReference type="AlphaFoldDB" id="A0A0F9LCN1"/>